<reference evidence="2" key="1">
    <citation type="journal article" date="2019" name="Int. J. Syst. Evol. Microbiol.">
        <title>The Global Catalogue of Microorganisms (GCM) 10K type strain sequencing project: providing services to taxonomists for standard genome sequencing and annotation.</title>
        <authorList>
            <consortium name="The Broad Institute Genomics Platform"/>
            <consortium name="The Broad Institute Genome Sequencing Center for Infectious Disease"/>
            <person name="Wu L."/>
            <person name="Ma J."/>
        </authorList>
    </citation>
    <scope>NUCLEOTIDE SEQUENCE [LARGE SCALE GENOMIC DNA]</scope>
    <source>
        <strain evidence="2">CGMCC 1.10698</strain>
    </source>
</reference>
<organism evidence="1 2">
    <name type="scientific">Arthrobacter cryoconiti</name>
    <dbReference type="NCBI Taxonomy" id="748907"/>
    <lineage>
        <taxon>Bacteria</taxon>
        <taxon>Bacillati</taxon>
        <taxon>Actinomycetota</taxon>
        <taxon>Actinomycetes</taxon>
        <taxon>Micrococcales</taxon>
        <taxon>Micrococcaceae</taxon>
        <taxon>Arthrobacter</taxon>
    </lineage>
</organism>
<accession>A0ABV8R1P3</accession>
<proteinExistence type="predicted"/>
<dbReference type="Proteomes" id="UP001595773">
    <property type="component" value="Unassembled WGS sequence"/>
</dbReference>
<name>A0ABV8R1P3_9MICC</name>
<evidence type="ECO:0000313" key="1">
    <source>
        <dbReference type="EMBL" id="MFC4266081.1"/>
    </source>
</evidence>
<gene>
    <name evidence="1" type="ORF">ACFOW9_10765</name>
</gene>
<dbReference type="EMBL" id="JBHSCQ010000017">
    <property type="protein sequence ID" value="MFC4266081.1"/>
    <property type="molecule type" value="Genomic_DNA"/>
</dbReference>
<protein>
    <submittedName>
        <fullName evidence="1">Uncharacterized protein</fullName>
    </submittedName>
</protein>
<sequence length="87" mass="9505">MSFGVLLVSGDGQKLRAPQKGSFINSLLPWHTAILAILPIIENDTAQLWAALPRSQDSLDKDRSRLVDGGSAGLGRYLGPEQYIFHD</sequence>
<keyword evidence="2" id="KW-1185">Reference proteome</keyword>
<comment type="caution">
    <text evidence="1">The sequence shown here is derived from an EMBL/GenBank/DDBJ whole genome shotgun (WGS) entry which is preliminary data.</text>
</comment>
<dbReference type="RefSeq" id="WP_230066911.1">
    <property type="nucleotide sequence ID" value="NZ_BAABLL010000008.1"/>
</dbReference>
<evidence type="ECO:0000313" key="2">
    <source>
        <dbReference type="Proteomes" id="UP001595773"/>
    </source>
</evidence>